<sequence length="170" mass="19447">MHKYKIEGGKETDQIVQNSVVALNASIRETKNNQQVRLKYEAINDWENASHLACLREILDKWNIDIEMSYKDYAQQQHDRIYAMQINDEGAIKQMNDDLAQAQQLVQMKTALTYKTNTICLGHKHINIDAQKSCEICPKLSGFLNVVSYCLILVLKDTLNDQNNQLGCGD</sequence>
<protein>
    <submittedName>
        <fullName evidence="1">Uncharacterized protein</fullName>
    </submittedName>
</protein>
<evidence type="ECO:0000313" key="1">
    <source>
        <dbReference type="EMBL" id="KAA6378945.1"/>
    </source>
</evidence>
<reference evidence="1 2" key="1">
    <citation type="submission" date="2019-03" db="EMBL/GenBank/DDBJ databases">
        <title>Single cell metagenomics reveals metabolic interactions within the superorganism composed of flagellate Streblomastix strix and complex community of Bacteroidetes bacteria on its surface.</title>
        <authorList>
            <person name="Treitli S.C."/>
            <person name="Kolisko M."/>
            <person name="Husnik F."/>
            <person name="Keeling P."/>
            <person name="Hampl V."/>
        </authorList>
    </citation>
    <scope>NUCLEOTIDE SEQUENCE [LARGE SCALE GENOMIC DNA]</scope>
    <source>
        <strain evidence="1">ST1C</strain>
    </source>
</reference>
<comment type="caution">
    <text evidence="1">The sequence shown here is derived from an EMBL/GenBank/DDBJ whole genome shotgun (WGS) entry which is preliminary data.</text>
</comment>
<proteinExistence type="predicted"/>
<accession>A0A5J4V8X6</accession>
<evidence type="ECO:0000313" key="2">
    <source>
        <dbReference type="Proteomes" id="UP000324800"/>
    </source>
</evidence>
<name>A0A5J4V8X6_9EUKA</name>
<gene>
    <name evidence="1" type="ORF">EZS28_025528</name>
</gene>
<dbReference type="EMBL" id="SNRW01008813">
    <property type="protein sequence ID" value="KAA6378945.1"/>
    <property type="molecule type" value="Genomic_DNA"/>
</dbReference>
<dbReference type="AlphaFoldDB" id="A0A5J4V8X6"/>
<organism evidence="1 2">
    <name type="scientific">Streblomastix strix</name>
    <dbReference type="NCBI Taxonomy" id="222440"/>
    <lineage>
        <taxon>Eukaryota</taxon>
        <taxon>Metamonada</taxon>
        <taxon>Preaxostyla</taxon>
        <taxon>Oxymonadida</taxon>
        <taxon>Streblomastigidae</taxon>
        <taxon>Streblomastix</taxon>
    </lineage>
</organism>
<dbReference type="Proteomes" id="UP000324800">
    <property type="component" value="Unassembled WGS sequence"/>
</dbReference>